<protein>
    <submittedName>
        <fullName evidence="1">Uncharacterized protein</fullName>
    </submittedName>
</protein>
<proteinExistence type="predicted"/>
<dbReference type="EMBL" id="CAJJDP010000140">
    <property type="protein sequence ID" value="CAD8206867.1"/>
    <property type="molecule type" value="Genomic_DNA"/>
</dbReference>
<gene>
    <name evidence="1" type="ORF">POCTA_138.1.T1390080</name>
</gene>
<dbReference type="AlphaFoldDB" id="A0A8S1Y0U7"/>
<name>A0A8S1Y0U7_PAROT</name>
<organism evidence="1 2">
    <name type="scientific">Paramecium octaurelia</name>
    <dbReference type="NCBI Taxonomy" id="43137"/>
    <lineage>
        <taxon>Eukaryota</taxon>
        <taxon>Sar</taxon>
        <taxon>Alveolata</taxon>
        <taxon>Ciliophora</taxon>
        <taxon>Intramacronucleata</taxon>
        <taxon>Oligohymenophorea</taxon>
        <taxon>Peniculida</taxon>
        <taxon>Parameciidae</taxon>
        <taxon>Paramecium</taxon>
    </lineage>
</organism>
<keyword evidence="2" id="KW-1185">Reference proteome</keyword>
<dbReference type="Proteomes" id="UP000683925">
    <property type="component" value="Unassembled WGS sequence"/>
</dbReference>
<sequence>MQSKDFEFQFHFQHSENPIYHQANQLINSKRQRQSQSLKRNSLPQQILNCPNPCNSAAFLYPPQSTPIIICLFLKIKSQIFAYLKC</sequence>
<evidence type="ECO:0000313" key="2">
    <source>
        <dbReference type="Proteomes" id="UP000683925"/>
    </source>
</evidence>
<comment type="caution">
    <text evidence="1">The sequence shown here is derived from an EMBL/GenBank/DDBJ whole genome shotgun (WGS) entry which is preliminary data.</text>
</comment>
<accession>A0A8S1Y0U7</accession>
<evidence type="ECO:0000313" key="1">
    <source>
        <dbReference type="EMBL" id="CAD8206867.1"/>
    </source>
</evidence>
<reference evidence="1" key="1">
    <citation type="submission" date="2021-01" db="EMBL/GenBank/DDBJ databases">
        <authorList>
            <consortium name="Genoscope - CEA"/>
            <person name="William W."/>
        </authorList>
    </citation>
    <scope>NUCLEOTIDE SEQUENCE</scope>
</reference>